<keyword evidence="2" id="KW-0547">Nucleotide-binding</keyword>
<dbReference type="PANTHER" id="PTHR19211">
    <property type="entry name" value="ATP-BINDING TRANSPORT PROTEIN-RELATED"/>
    <property type="match status" value="1"/>
</dbReference>
<dbReference type="PROSITE" id="PS00211">
    <property type="entry name" value="ABC_TRANSPORTER_1"/>
    <property type="match status" value="2"/>
</dbReference>
<proteinExistence type="predicted"/>
<dbReference type="InterPro" id="IPR027417">
    <property type="entry name" value="P-loop_NTPase"/>
</dbReference>
<sequence length="509" mass="58255">MIQIKNLTATHKKDTRILFENLSFTLEKGDRMAVIGEEGNGKSTLLKLIFDPGMTDGYLEYEGEILKNGACTGYLAQELTWEEKALTIWEYMSGSPGFYEKTPKELSRIAGTVGLPGDIYYGQETLGQLSGGEKVKLQLARILMLDPEVILLDEPSNDLDLPTLEFLEDFLLHVPAAVLYVSHDETLIERTANKILHLEQLRRKTRCRYTLAKCGYREYLEQRGRQFANQERIAGKQREDFARQQERYLRIQQKVEHQQNAISRQDPHGGRLLKKKMHAVKAMGKRFEREKEEFLDFPEAEEAVFLRFGRESQVPSGKQILEYSLDTLRAGDRILAKDIFLRIRGPEHIGIIGRNGSGKTTLLRQIARELKDREDIRVAYMPQNYEEEMDMGQTCVEFLKADGSTEEEKRIRTYLGSMKYTAQEMDHPAAQLSGGQKAKLFFLKISMQGSQVLILDEPTRNFSPLTCPVIRGLLAQFPGTILSISHDRKYLQEVCTVQYELTETGLRAL</sequence>
<reference evidence="5" key="1">
    <citation type="journal article" date="2021" name="PeerJ">
        <title>Extensive microbial diversity within the chicken gut microbiome revealed by metagenomics and culture.</title>
        <authorList>
            <person name="Gilroy R."/>
            <person name="Ravi A."/>
            <person name="Getino M."/>
            <person name="Pursley I."/>
            <person name="Horton D.L."/>
            <person name="Alikhan N.F."/>
            <person name="Baker D."/>
            <person name="Gharbi K."/>
            <person name="Hall N."/>
            <person name="Watson M."/>
            <person name="Adriaenssens E.M."/>
            <person name="Foster-Nyarko E."/>
            <person name="Jarju S."/>
            <person name="Secka A."/>
            <person name="Antonio M."/>
            <person name="Oren A."/>
            <person name="Chaudhuri R.R."/>
            <person name="La Ragione R."/>
            <person name="Hildebrand F."/>
            <person name="Pallen M.J."/>
        </authorList>
    </citation>
    <scope>NUCLEOTIDE SEQUENCE</scope>
    <source>
        <strain evidence="5">ChiBcec2-3848</strain>
    </source>
</reference>
<dbReference type="GO" id="GO:0016887">
    <property type="term" value="F:ATP hydrolysis activity"/>
    <property type="evidence" value="ECO:0007669"/>
    <property type="project" value="InterPro"/>
</dbReference>
<gene>
    <name evidence="5" type="ORF">H9753_12440</name>
</gene>
<dbReference type="GO" id="GO:0005524">
    <property type="term" value="F:ATP binding"/>
    <property type="evidence" value="ECO:0007669"/>
    <property type="project" value="UniProtKB-KW"/>
</dbReference>
<dbReference type="SUPFAM" id="SSF52540">
    <property type="entry name" value="P-loop containing nucleoside triphosphate hydrolases"/>
    <property type="match status" value="2"/>
</dbReference>
<dbReference type="EMBL" id="DWVZ01000166">
    <property type="protein sequence ID" value="HJC64405.1"/>
    <property type="molecule type" value="Genomic_DNA"/>
</dbReference>
<dbReference type="InterPro" id="IPR017871">
    <property type="entry name" value="ABC_transporter-like_CS"/>
</dbReference>
<evidence type="ECO:0000256" key="2">
    <source>
        <dbReference type="ARBA" id="ARBA00022741"/>
    </source>
</evidence>
<dbReference type="PANTHER" id="PTHR19211:SF14">
    <property type="entry name" value="ATP-BINDING CASSETTE SUB-FAMILY F MEMBER 1"/>
    <property type="match status" value="1"/>
</dbReference>
<dbReference type="CDD" id="cd03221">
    <property type="entry name" value="ABCF_EF-3"/>
    <property type="match status" value="1"/>
</dbReference>
<protein>
    <submittedName>
        <fullName evidence="5">ATP-binding cassette domain-containing protein</fullName>
    </submittedName>
</protein>
<dbReference type="InterPro" id="IPR003439">
    <property type="entry name" value="ABC_transporter-like_ATP-bd"/>
</dbReference>
<keyword evidence="1" id="KW-0677">Repeat</keyword>
<evidence type="ECO:0000259" key="4">
    <source>
        <dbReference type="PROSITE" id="PS50893"/>
    </source>
</evidence>
<dbReference type="Pfam" id="PF00005">
    <property type="entry name" value="ABC_tran"/>
    <property type="match status" value="2"/>
</dbReference>
<reference evidence="5" key="2">
    <citation type="submission" date="2021-04" db="EMBL/GenBank/DDBJ databases">
        <authorList>
            <person name="Gilroy R."/>
        </authorList>
    </citation>
    <scope>NUCLEOTIDE SEQUENCE</scope>
    <source>
        <strain evidence="5">ChiBcec2-3848</strain>
    </source>
</reference>
<dbReference type="Gene3D" id="3.40.50.300">
    <property type="entry name" value="P-loop containing nucleotide triphosphate hydrolases"/>
    <property type="match status" value="2"/>
</dbReference>
<dbReference type="InterPro" id="IPR050611">
    <property type="entry name" value="ABCF"/>
</dbReference>
<feature type="domain" description="ABC transporter" evidence="4">
    <location>
        <begin position="2"/>
        <end position="225"/>
    </location>
</feature>
<evidence type="ECO:0000256" key="3">
    <source>
        <dbReference type="ARBA" id="ARBA00022840"/>
    </source>
</evidence>
<keyword evidence="3 5" id="KW-0067">ATP-binding</keyword>
<dbReference type="Proteomes" id="UP000823886">
    <property type="component" value="Unassembled WGS sequence"/>
</dbReference>
<dbReference type="SMART" id="SM00382">
    <property type="entry name" value="AAA"/>
    <property type="match status" value="2"/>
</dbReference>
<dbReference type="InterPro" id="IPR003593">
    <property type="entry name" value="AAA+_ATPase"/>
</dbReference>
<dbReference type="PROSITE" id="PS50893">
    <property type="entry name" value="ABC_TRANSPORTER_2"/>
    <property type="match status" value="1"/>
</dbReference>
<evidence type="ECO:0000313" key="5">
    <source>
        <dbReference type="EMBL" id="HJC64405.1"/>
    </source>
</evidence>
<evidence type="ECO:0000256" key="1">
    <source>
        <dbReference type="ARBA" id="ARBA00022737"/>
    </source>
</evidence>
<organism evidence="5 6">
    <name type="scientific">Candidatus Blautia merdavium</name>
    <dbReference type="NCBI Taxonomy" id="2838494"/>
    <lineage>
        <taxon>Bacteria</taxon>
        <taxon>Bacillati</taxon>
        <taxon>Bacillota</taxon>
        <taxon>Clostridia</taxon>
        <taxon>Lachnospirales</taxon>
        <taxon>Lachnospiraceae</taxon>
        <taxon>Blautia</taxon>
    </lineage>
</organism>
<name>A0A9D2TBJ3_9FIRM</name>
<accession>A0A9D2TBJ3</accession>
<dbReference type="AlphaFoldDB" id="A0A9D2TBJ3"/>
<comment type="caution">
    <text evidence="5">The sequence shown here is derived from an EMBL/GenBank/DDBJ whole genome shotgun (WGS) entry which is preliminary data.</text>
</comment>
<evidence type="ECO:0000313" key="6">
    <source>
        <dbReference type="Proteomes" id="UP000823886"/>
    </source>
</evidence>